<keyword evidence="1" id="KW-0812">Transmembrane</keyword>
<gene>
    <name evidence="2" type="ORF">IPN91_07755</name>
</gene>
<accession>A0A936F1Q9</accession>
<dbReference type="EMBL" id="JADKCH010000005">
    <property type="protein sequence ID" value="MBK8572534.1"/>
    <property type="molecule type" value="Genomic_DNA"/>
</dbReference>
<feature type="transmembrane region" description="Helical" evidence="1">
    <location>
        <begin position="54"/>
        <end position="70"/>
    </location>
</feature>
<organism evidence="2 3">
    <name type="scientific">Candidatus Geothrix odensensis</name>
    <dbReference type="NCBI Taxonomy" id="2954440"/>
    <lineage>
        <taxon>Bacteria</taxon>
        <taxon>Pseudomonadati</taxon>
        <taxon>Acidobacteriota</taxon>
        <taxon>Holophagae</taxon>
        <taxon>Holophagales</taxon>
        <taxon>Holophagaceae</taxon>
        <taxon>Geothrix</taxon>
    </lineage>
</organism>
<dbReference type="Proteomes" id="UP000709959">
    <property type="component" value="Unassembled WGS sequence"/>
</dbReference>
<feature type="transmembrane region" description="Helical" evidence="1">
    <location>
        <begin position="7"/>
        <end position="25"/>
    </location>
</feature>
<protein>
    <submittedName>
        <fullName evidence="2">Uncharacterized protein</fullName>
    </submittedName>
</protein>
<keyword evidence="1" id="KW-1133">Transmembrane helix</keyword>
<keyword evidence="1" id="KW-0472">Membrane</keyword>
<reference evidence="2 3" key="1">
    <citation type="submission" date="2020-10" db="EMBL/GenBank/DDBJ databases">
        <title>Connecting structure to function with the recovery of over 1000 high-quality activated sludge metagenome-assembled genomes encoding full-length rRNA genes using long-read sequencing.</title>
        <authorList>
            <person name="Singleton C.M."/>
            <person name="Petriglieri F."/>
            <person name="Kristensen J.M."/>
            <person name="Kirkegaard R.H."/>
            <person name="Michaelsen T.Y."/>
            <person name="Andersen M.H."/>
            <person name="Karst S.M."/>
            <person name="Dueholm M.S."/>
            <person name="Nielsen P.H."/>
            <person name="Albertsen M."/>
        </authorList>
    </citation>
    <scope>NUCLEOTIDE SEQUENCE [LARGE SCALE GENOMIC DNA]</scope>
    <source>
        <strain evidence="2">OdNE_18-Q3-R46-58_MAXAC.008</strain>
    </source>
</reference>
<proteinExistence type="predicted"/>
<evidence type="ECO:0000313" key="2">
    <source>
        <dbReference type="EMBL" id="MBK8572534.1"/>
    </source>
</evidence>
<evidence type="ECO:0000256" key="1">
    <source>
        <dbReference type="SAM" id="Phobius"/>
    </source>
</evidence>
<comment type="caution">
    <text evidence="2">The sequence shown here is derived from an EMBL/GenBank/DDBJ whole genome shotgun (WGS) entry which is preliminary data.</text>
</comment>
<dbReference type="AlphaFoldDB" id="A0A936F1Q9"/>
<sequence length="184" mass="20582">MRTTRPLSGWLVALALFGGIILVDVVSPPEVDFSAFYLVPVIWLAWCRGTREGLGMALFCGVGWYLHAILSGRYASSEYYRLWDALNKQLSYLLGAWAVGALRREVLLQQDLNQKLQASKAEVRELQGLLPVCAWCHQIRDDQGDWHPMEVFLQQRTGVSATHGICPACLEKADPELGSLRPPD</sequence>
<name>A0A936F1Q9_9BACT</name>
<evidence type="ECO:0000313" key="3">
    <source>
        <dbReference type="Proteomes" id="UP000709959"/>
    </source>
</evidence>